<gene>
    <name evidence="2" type="ORF">Rain11_1013</name>
</gene>
<protein>
    <submittedName>
        <fullName evidence="2">Glycosyltransferase</fullName>
    </submittedName>
</protein>
<evidence type="ECO:0000313" key="3">
    <source>
        <dbReference type="Proteomes" id="UP000233387"/>
    </source>
</evidence>
<name>A0A2N3II68_9BACT</name>
<dbReference type="PANTHER" id="PTHR45947:SF3">
    <property type="entry name" value="SULFOQUINOVOSYL TRANSFERASE SQD2"/>
    <property type="match status" value="1"/>
</dbReference>
<dbReference type="EMBL" id="NKXO01000013">
    <property type="protein sequence ID" value="PKQ69948.1"/>
    <property type="molecule type" value="Genomic_DNA"/>
</dbReference>
<dbReference type="InterPro" id="IPR001296">
    <property type="entry name" value="Glyco_trans_1"/>
</dbReference>
<keyword evidence="3" id="KW-1185">Reference proteome</keyword>
<evidence type="ECO:0000259" key="1">
    <source>
        <dbReference type="Pfam" id="PF00534"/>
    </source>
</evidence>
<organism evidence="2 3">
    <name type="scientific">Raineya orbicola</name>
    <dbReference type="NCBI Taxonomy" id="2016530"/>
    <lineage>
        <taxon>Bacteria</taxon>
        <taxon>Pseudomonadati</taxon>
        <taxon>Bacteroidota</taxon>
        <taxon>Cytophagia</taxon>
        <taxon>Cytophagales</taxon>
        <taxon>Raineyaceae</taxon>
        <taxon>Raineya</taxon>
    </lineage>
</organism>
<keyword evidence="2" id="KW-0808">Transferase</keyword>
<feature type="domain" description="Glycosyl transferase family 1" evidence="1">
    <location>
        <begin position="220"/>
        <end position="378"/>
    </location>
</feature>
<proteinExistence type="predicted"/>
<dbReference type="GO" id="GO:0016757">
    <property type="term" value="F:glycosyltransferase activity"/>
    <property type="evidence" value="ECO:0007669"/>
    <property type="project" value="InterPro"/>
</dbReference>
<dbReference type="OrthoDB" id="9802525at2"/>
<sequence>MKVLFIFGGMPHYLRDLLNKLSQTRNLEVVVLLPEKKSSTIGSGVAEKRDDCHFKIIYSPETLLLGQKPHFPQITQILQQEQPQILVVGWPYILGIYLRPSVRYWLYKNKIKILYRSIPYQIPPYPKAMQFYSQEGFFDENMNHIKADTFTKKLKYWLITQINKGYFCWVDAHLNYCSKALDILPTYGVAKNKIFITYNSIDTDKILLAKEKLKNENKLFAYNPHRIIHVGRLVKWKKIDALLEVFAKVVVSFPQAELVLIGDGTEKNHLQQLAEKLHLKNKVKFLGGIYDSEVVGNYLQSSLACVLVGAGGLAINEAMAWGTPVICSEADGTEKDLITHQVTGFFFEKDNFLDLQNQIEYLLQNPQIAQKVGKNAENFIYTHINIHTVVQNFVGAFNEVTSYQYQLSYEPENLAYSRS</sequence>
<dbReference type="SUPFAM" id="SSF53756">
    <property type="entry name" value="UDP-Glycosyltransferase/glycogen phosphorylase"/>
    <property type="match status" value="1"/>
</dbReference>
<accession>A0A2N3II68</accession>
<comment type="caution">
    <text evidence="2">The sequence shown here is derived from an EMBL/GenBank/DDBJ whole genome shotgun (WGS) entry which is preliminary data.</text>
</comment>
<dbReference type="RefSeq" id="WP_101358280.1">
    <property type="nucleotide sequence ID" value="NZ_NKXO01000013.1"/>
</dbReference>
<dbReference type="Gene3D" id="3.40.50.2000">
    <property type="entry name" value="Glycogen Phosphorylase B"/>
    <property type="match status" value="2"/>
</dbReference>
<dbReference type="InterPro" id="IPR050194">
    <property type="entry name" value="Glycosyltransferase_grp1"/>
</dbReference>
<reference evidence="2 3" key="1">
    <citation type="submission" date="2017-06" db="EMBL/GenBank/DDBJ databases">
        <title>Raineya orbicola gen. nov., sp. nov. a slightly thermophilic bacterium of the phylum Bacteroidetes and the description of Raineyaceae fam. nov.</title>
        <authorList>
            <person name="Albuquerque L."/>
            <person name="Polonia A.R.M."/>
            <person name="Barroso C."/>
            <person name="Froufe H.J.C."/>
            <person name="Lage O."/>
            <person name="Lobo-Da-Cunha A."/>
            <person name="Egas C."/>
            <person name="Da Costa M.S."/>
        </authorList>
    </citation>
    <scope>NUCLEOTIDE SEQUENCE [LARGE SCALE GENOMIC DNA]</scope>
    <source>
        <strain evidence="2 3">SPSPC-11</strain>
    </source>
</reference>
<dbReference type="Pfam" id="PF00534">
    <property type="entry name" value="Glycos_transf_1"/>
    <property type="match status" value="1"/>
</dbReference>
<dbReference type="Proteomes" id="UP000233387">
    <property type="component" value="Unassembled WGS sequence"/>
</dbReference>
<dbReference type="CDD" id="cd03801">
    <property type="entry name" value="GT4_PimA-like"/>
    <property type="match status" value="1"/>
</dbReference>
<dbReference type="AlphaFoldDB" id="A0A2N3II68"/>
<evidence type="ECO:0000313" key="2">
    <source>
        <dbReference type="EMBL" id="PKQ69948.1"/>
    </source>
</evidence>
<dbReference type="PANTHER" id="PTHR45947">
    <property type="entry name" value="SULFOQUINOVOSYL TRANSFERASE SQD2"/>
    <property type="match status" value="1"/>
</dbReference>